<dbReference type="SUPFAM" id="SSF51206">
    <property type="entry name" value="cAMP-binding domain-like"/>
    <property type="match status" value="1"/>
</dbReference>
<dbReference type="InterPro" id="IPR050397">
    <property type="entry name" value="Env_Response_Regulators"/>
</dbReference>
<protein>
    <submittedName>
        <fullName evidence="2">CRP-like cAMP-binding protein</fullName>
    </submittedName>
</protein>
<evidence type="ECO:0000313" key="3">
    <source>
        <dbReference type="Proteomes" id="UP001225072"/>
    </source>
</evidence>
<dbReference type="InterPro" id="IPR018490">
    <property type="entry name" value="cNMP-bd_dom_sf"/>
</dbReference>
<dbReference type="PROSITE" id="PS50042">
    <property type="entry name" value="CNMP_BINDING_3"/>
    <property type="match status" value="1"/>
</dbReference>
<dbReference type="InterPro" id="IPR000595">
    <property type="entry name" value="cNMP-bd_dom"/>
</dbReference>
<dbReference type="EMBL" id="JAUTAL010000001">
    <property type="protein sequence ID" value="MDQ1096028.1"/>
    <property type="molecule type" value="Genomic_DNA"/>
</dbReference>
<evidence type="ECO:0000313" key="2">
    <source>
        <dbReference type="EMBL" id="MDQ1096028.1"/>
    </source>
</evidence>
<evidence type="ECO:0000259" key="1">
    <source>
        <dbReference type="PROSITE" id="PS50042"/>
    </source>
</evidence>
<dbReference type="PANTHER" id="PTHR24567">
    <property type="entry name" value="CRP FAMILY TRANSCRIPTIONAL REGULATORY PROTEIN"/>
    <property type="match status" value="1"/>
</dbReference>
<dbReference type="InterPro" id="IPR014710">
    <property type="entry name" value="RmlC-like_jellyroll"/>
</dbReference>
<dbReference type="Pfam" id="PF00027">
    <property type="entry name" value="cNMP_binding"/>
    <property type="match status" value="1"/>
</dbReference>
<gene>
    <name evidence="2" type="ORF">QE404_001175</name>
</gene>
<proteinExistence type="predicted"/>
<name>A0ABU0TG48_9FLAO</name>
<keyword evidence="3" id="KW-1185">Reference proteome</keyword>
<reference evidence="2 3" key="1">
    <citation type="submission" date="2023-07" db="EMBL/GenBank/DDBJ databases">
        <title>Functional and genomic diversity of the sorghum phyllosphere microbiome.</title>
        <authorList>
            <person name="Shade A."/>
        </authorList>
    </citation>
    <scope>NUCLEOTIDE SEQUENCE [LARGE SCALE GENOMIC DNA]</scope>
    <source>
        <strain evidence="2 3">SORGH_AS_1064</strain>
    </source>
</reference>
<dbReference type="Gene3D" id="2.60.120.10">
    <property type="entry name" value="Jelly Rolls"/>
    <property type="match status" value="1"/>
</dbReference>
<dbReference type="CDD" id="cd00038">
    <property type="entry name" value="CAP_ED"/>
    <property type="match status" value="1"/>
</dbReference>
<dbReference type="Proteomes" id="UP001225072">
    <property type="component" value="Unassembled WGS sequence"/>
</dbReference>
<comment type="caution">
    <text evidence="2">The sequence shown here is derived from an EMBL/GenBank/DDBJ whole genome shotgun (WGS) entry which is preliminary data.</text>
</comment>
<sequence length="221" mass="25615">MYFSGIKFRIKNKSEKDICPDKYMLRTNQPFLDYMEGLYQNQAHKEHITLRSYDKGDRILTQHQESTKIMLIKSGITKCYFVEENDKEYIVEFLGKGEIIGEIEVIKNVSCLCSIEAMTEVSVYAMSIPYFQTLLKKDLTLNHFLLDVFAERIVNTSSRASYQQLHTTEHTLSQLLDLKSREMEISKEDMAAYLGITVRSLNRALKEIQDNSNAEKEAGEK</sequence>
<dbReference type="PANTHER" id="PTHR24567:SF26">
    <property type="entry name" value="REGULATORY PROTEIN YEIL"/>
    <property type="match status" value="1"/>
</dbReference>
<accession>A0ABU0TG48</accession>
<feature type="domain" description="Cyclic nucleotide-binding" evidence="1">
    <location>
        <begin position="51"/>
        <end position="152"/>
    </location>
</feature>
<organism evidence="2 3">
    <name type="scientific">Chryseobacterium camelliae</name>
    <dbReference type="NCBI Taxonomy" id="1265445"/>
    <lineage>
        <taxon>Bacteria</taxon>
        <taxon>Pseudomonadati</taxon>
        <taxon>Bacteroidota</taxon>
        <taxon>Flavobacteriia</taxon>
        <taxon>Flavobacteriales</taxon>
        <taxon>Weeksellaceae</taxon>
        <taxon>Chryseobacterium group</taxon>
        <taxon>Chryseobacterium</taxon>
    </lineage>
</organism>